<gene>
    <name evidence="2" type="ORF">C7S18_10045</name>
</gene>
<dbReference type="RefSeq" id="WP_106891438.1">
    <property type="nucleotide sequence ID" value="NZ_CP027860.1"/>
</dbReference>
<evidence type="ECO:0008006" key="4">
    <source>
        <dbReference type="Google" id="ProtNLM"/>
    </source>
</evidence>
<keyword evidence="1" id="KW-1133">Transmembrane helix</keyword>
<dbReference type="Proteomes" id="UP000241074">
    <property type="component" value="Chromosome"/>
</dbReference>
<keyword evidence="1" id="KW-0812">Transmembrane</keyword>
<dbReference type="EMBL" id="CP027860">
    <property type="protein sequence ID" value="AVP97515.1"/>
    <property type="molecule type" value="Genomic_DNA"/>
</dbReference>
<feature type="transmembrane region" description="Helical" evidence="1">
    <location>
        <begin position="89"/>
        <end position="105"/>
    </location>
</feature>
<evidence type="ECO:0000313" key="2">
    <source>
        <dbReference type="EMBL" id="AVP97515.1"/>
    </source>
</evidence>
<evidence type="ECO:0000313" key="3">
    <source>
        <dbReference type="Proteomes" id="UP000241074"/>
    </source>
</evidence>
<accession>A0A2P1PRR4</accession>
<protein>
    <recommendedName>
        <fullName evidence="4">IPTL-CTERM protein sorting domain-containing protein</fullName>
    </recommendedName>
</protein>
<keyword evidence="1" id="KW-0472">Membrane</keyword>
<dbReference type="KEGG" id="xba:C7S18_10045"/>
<reference evidence="2 3" key="2">
    <citation type="submission" date="2018-03" db="EMBL/GenBank/DDBJ databases">
        <authorList>
            <person name="Keele B.F."/>
        </authorList>
    </citation>
    <scope>NUCLEOTIDE SEQUENCE [LARGE SCALE GENOMIC DNA]</scope>
    <source>
        <strain evidence="2 3">D13</strain>
    </source>
</reference>
<sequence>MAATHSVAGLHAAQGLTFNVSNDNNALFTTQPTIDGVGNLTYTPTGTRGTAIVTVTDDANAGGHALTSAPQTFTIAVAAARQNVSVPTLSAWGLLLVAVFAWFGVRRSRTE</sequence>
<reference evidence="2 3" key="1">
    <citation type="submission" date="2018-03" db="EMBL/GenBank/DDBJ databases">
        <title>Ahniella affigens gen. nov., sp. nov., a gammaproteobacterium isolated from sandy soil near a stream.</title>
        <authorList>
            <person name="Ko Y."/>
            <person name="Kim J.-H."/>
        </authorList>
    </citation>
    <scope>NUCLEOTIDE SEQUENCE [LARGE SCALE GENOMIC DNA]</scope>
    <source>
        <strain evidence="2 3">D13</strain>
    </source>
</reference>
<organism evidence="2 3">
    <name type="scientific">Ahniella affigens</name>
    <dbReference type="NCBI Taxonomy" id="2021234"/>
    <lineage>
        <taxon>Bacteria</taxon>
        <taxon>Pseudomonadati</taxon>
        <taxon>Pseudomonadota</taxon>
        <taxon>Gammaproteobacteria</taxon>
        <taxon>Lysobacterales</taxon>
        <taxon>Rhodanobacteraceae</taxon>
        <taxon>Ahniella</taxon>
    </lineage>
</organism>
<dbReference type="AlphaFoldDB" id="A0A2P1PRR4"/>
<name>A0A2P1PRR4_9GAMM</name>
<proteinExistence type="predicted"/>
<keyword evidence="3" id="KW-1185">Reference proteome</keyword>
<evidence type="ECO:0000256" key="1">
    <source>
        <dbReference type="SAM" id="Phobius"/>
    </source>
</evidence>